<name>A0A1R4A8S1_9ARCH</name>
<dbReference type="InterPro" id="IPR036927">
    <property type="entry name" value="Cyt_c_oxase-like_su1_sf"/>
</dbReference>
<feature type="transmembrane region" description="Helical" evidence="1">
    <location>
        <begin position="83"/>
        <end position="103"/>
    </location>
</feature>
<feature type="transmembrane region" description="Helical" evidence="1">
    <location>
        <begin position="109"/>
        <end position="131"/>
    </location>
</feature>
<dbReference type="Proteomes" id="UP000187822">
    <property type="component" value="Chromosome I"/>
</dbReference>
<evidence type="ECO:0000313" key="2">
    <source>
        <dbReference type="EMBL" id="SJK85374.1"/>
    </source>
</evidence>
<dbReference type="SUPFAM" id="SSF81442">
    <property type="entry name" value="Cytochrome c oxidase subunit I-like"/>
    <property type="match status" value="1"/>
</dbReference>
<proteinExistence type="predicted"/>
<dbReference type="STRING" id="1673428.CPM_1587"/>
<feature type="transmembrane region" description="Helical" evidence="1">
    <location>
        <begin position="12"/>
        <end position="37"/>
    </location>
</feature>
<reference evidence="3" key="1">
    <citation type="submission" date="2016-06" db="EMBL/GenBank/DDBJ databases">
        <authorList>
            <person name="Toshchakov V.S."/>
        </authorList>
    </citation>
    <scope>NUCLEOTIDE SEQUENCE [LARGE SCALE GENOMIC DNA]</scope>
    <source>
        <strain>PM4 (JCM 30641</strain>
        <strain evidence="3">\VKM B-2940)</strain>
    </source>
</reference>
<dbReference type="KEGG" id="cdiv:CPM_1587"/>
<sequence length="148" mass="16962">MVMSLRNSHNFYAIMFTVTSFIYLITGTILLLTGFVWDFPTSHRDPVFILLFFGFAVMIVFGMSYILIPNLMNFKVRQTMIKIQYFIYNIGLIISFLSMELSLNNFKSYFISTLLVLGLILLIISITIHVWNISGVKHSTIGSGRESP</sequence>
<dbReference type="EMBL" id="LT719092">
    <property type="protein sequence ID" value="SJK85374.1"/>
    <property type="molecule type" value="Genomic_DNA"/>
</dbReference>
<keyword evidence="3" id="KW-1185">Reference proteome</keyword>
<evidence type="ECO:0000256" key="1">
    <source>
        <dbReference type="SAM" id="Phobius"/>
    </source>
</evidence>
<dbReference type="AlphaFoldDB" id="A0A1R4A8S1"/>
<feature type="transmembrane region" description="Helical" evidence="1">
    <location>
        <begin position="49"/>
        <end position="71"/>
    </location>
</feature>
<evidence type="ECO:0000313" key="3">
    <source>
        <dbReference type="Proteomes" id="UP000187822"/>
    </source>
</evidence>
<accession>A0A1R4A8S1</accession>
<keyword evidence="1" id="KW-0812">Transmembrane</keyword>
<keyword evidence="1" id="KW-0472">Membrane</keyword>
<protein>
    <submittedName>
        <fullName evidence="2">Multipass membrane protein</fullName>
    </submittedName>
</protein>
<organism evidence="2 3">
    <name type="scientific">Cuniculiplasma divulgatum</name>
    <dbReference type="NCBI Taxonomy" id="1673428"/>
    <lineage>
        <taxon>Archaea</taxon>
        <taxon>Methanobacteriati</taxon>
        <taxon>Thermoplasmatota</taxon>
        <taxon>Thermoplasmata</taxon>
        <taxon>Thermoplasmatales</taxon>
        <taxon>Cuniculiplasmataceae</taxon>
        <taxon>Cuniculiplasma</taxon>
    </lineage>
</organism>
<gene>
    <name evidence="2" type="ORF">CPM_1587</name>
</gene>
<keyword evidence="1" id="KW-1133">Transmembrane helix</keyword>